<evidence type="ECO:0000313" key="8">
    <source>
        <dbReference type="Proteomes" id="UP001472866"/>
    </source>
</evidence>
<keyword evidence="3" id="KW-0862">Zinc</keyword>
<evidence type="ECO:0000256" key="1">
    <source>
        <dbReference type="ARBA" id="ARBA00022723"/>
    </source>
</evidence>
<feature type="compositionally biased region" description="Basic and acidic residues" evidence="5">
    <location>
        <begin position="1"/>
        <end position="13"/>
    </location>
</feature>
<dbReference type="PANTHER" id="PTHR45969:SF69">
    <property type="entry name" value="FINGER DOMAIN PROTEIN, PUTATIVE (AFU_ORTHOLOGUE AFUA_3G12190)-RELATED"/>
    <property type="match status" value="1"/>
</dbReference>
<dbReference type="PANTHER" id="PTHR45969">
    <property type="entry name" value="RING ZINC FINGER PROTEIN-RELATED"/>
    <property type="match status" value="1"/>
</dbReference>
<reference evidence="7 8" key="1">
    <citation type="submission" date="2024-03" db="EMBL/GenBank/DDBJ databases">
        <title>Complete genome sequence of the green alga Chloropicon roscoffensis RCC1871.</title>
        <authorList>
            <person name="Lemieux C."/>
            <person name="Pombert J.-F."/>
            <person name="Otis C."/>
            <person name="Turmel M."/>
        </authorList>
    </citation>
    <scope>NUCLEOTIDE SEQUENCE [LARGE SCALE GENOMIC DNA]</scope>
    <source>
        <strain evidence="7 8">RCC1871</strain>
    </source>
</reference>
<organism evidence="7 8">
    <name type="scientific">Chloropicon roscoffensis</name>
    <dbReference type="NCBI Taxonomy" id="1461544"/>
    <lineage>
        <taxon>Eukaryota</taxon>
        <taxon>Viridiplantae</taxon>
        <taxon>Chlorophyta</taxon>
        <taxon>Chloropicophyceae</taxon>
        <taxon>Chloropicales</taxon>
        <taxon>Chloropicaceae</taxon>
        <taxon>Chloropicon</taxon>
    </lineage>
</organism>
<sequence length="149" mass="16349">MFHTPERGSKGEGQEEPSCSAPGKKRLVFSESGGCSDATCAICLSPLKGKNGDEHKGETFVTPCNHEFHLVCLQGCREFKNSTCPLCRAPLPPGLTPVGARQRQAEREREEEIAYNFNISAEYNPNYIAMRAARIRMAVAQRYVQASAG</sequence>
<evidence type="ECO:0000256" key="3">
    <source>
        <dbReference type="ARBA" id="ARBA00022833"/>
    </source>
</evidence>
<dbReference type="Pfam" id="PF13639">
    <property type="entry name" value="zf-RING_2"/>
    <property type="match status" value="1"/>
</dbReference>
<accession>A0AAX4PGY3</accession>
<feature type="domain" description="RING-type" evidence="6">
    <location>
        <begin position="40"/>
        <end position="88"/>
    </location>
</feature>
<evidence type="ECO:0000313" key="7">
    <source>
        <dbReference type="EMBL" id="WZN65519.1"/>
    </source>
</evidence>
<evidence type="ECO:0000256" key="2">
    <source>
        <dbReference type="ARBA" id="ARBA00022771"/>
    </source>
</evidence>
<keyword evidence="8" id="KW-1185">Reference proteome</keyword>
<dbReference type="EMBL" id="CP151512">
    <property type="protein sequence ID" value="WZN65519.1"/>
    <property type="molecule type" value="Genomic_DNA"/>
</dbReference>
<gene>
    <name evidence="7" type="ORF">HKI87_12g70780</name>
</gene>
<dbReference type="SMART" id="SM00184">
    <property type="entry name" value="RING"/>
    <property type="match status" value="1"/>
</dbReference>
<dbReference type="PROSITE" id="PS50089">
    <property type="entry name" value="ZF_RING_2"/>
    <property type="match status" value="1"/>
</dbReference>
<dbReference type="GO" id="GO:0016567">
    <property type="term" value="P:protein ubiquitination"/>
    <property type="evidence" value="ECO:0007669"/>
    <property type="project" value="TreeGrafter"/>
</dbReference>
<dbReference type="GO" id="GO:0008270">
    <property type="term" value="F:zinc ion binding"/>
    <property type="evidence" value="ECO:0007669"/>
    <property type="project" value="UniProtKB-KW"/>
</dbReference>
<keyword evidence="2 4" id="KW-0863">Zinc-finger</keyword>
<proteinExistence type="predicted"/>
<evidence type="ECO:0000256" key="4">
    <source>
        <dbReference type="PROSITE-ProRule" id="PRU00175"/>
    </source>
</evidence>
<protein>
    <submittedName>
        <fullName evidence="7">RING-type domain-containing protein</fullName>
    </submittedName>
</protein>
<dbReference type="AlphaFoldDB" id="A0AAX4PGY3"/>
<feature type="region of interest" description="Disordered" evidence="5">
    <location>
        <begin position="1"/>
        <end position="23"/>
    </location>
</feature>
<dbReference type="SUPFAM" id="SSF57850">
    <property type="entry name" value="RING/U-box"/>
    <property type="match status" value="1"/>
</dbReference>
<name>A0AAX4PGY3_9CHLO</name>
<keyword evidence="1" id="KW-0479">Metal-binding</keyword>
<dbReference type="Gene3D" id="3.30.40.10">
    <property type="entry name" value="Zinc/RING finger domain, C3HC4 (zinc finger)"/>
    <property type="match status" value="1"/>
</dbReference>
<evidence type="ECO:0000256" key="5">
    <source>
        <dbReference type="SAM" id="MobiDB-lite"/>
    </source>
</evidence>
<evidence type="ECO:0000259" key="6">
    <source>
        <dbReference type="PROSITE" id="PS50089"/>
    </source>
</evidence>
<dbReference type="GO" id="GO:0061630">
    <property type="term" value="F:ubiquitin protein ligase activity"/>
    <property type="evidence" value="ECO:0007669"/>
    <property type="project" value="TreeGrafter"/>
</dbReference>
<dbReference type="InterPro" id="IPR013083">
    <property type="entry name" value="Znf_RING/FYVE/PHD"/>
</dbReference>
<dbReference type="Proteomes" id="UP001472866">
    <property type="component" value="Chromosome 12"/>
</dbReference>
<dbReference type="InterPro" id="IPR001841">
    <property type="entry name" value="Znf_RING"/>
</dbReference>